<keyword evidence="2" id="KW-1185">Reference proteome</keyword>
<protein>
    <submittedName>
        <fullName evidence="1">Uncharacterized protein</fullName>
    </submittedName>
</protein>
<gene>
    <name evidence="1" type="ORF">MRB53_006476</name>
</gene>
<evidence type="ECO:0000313" key="1">
    <source>
        <dbReference type="EMBL" id="KAJ8644728.1"/>
    </source>
</evidence>
<reference evidence="1 2" key="1">
    <citation type="journal article" date="2022" name="Hortic Res">
        <title>A haplotype resolved chromosomal level avocado genome allows analysis of novel avocado genes.</title>
        <authorList>
            <person name="Nath O."/>
            <person name="Fletcher S.J."/>
            <person name="Hayward A."/>
            <person name="Shaw L.M."/>
            <person name="Masouleh A.K."/>
            <person name="Furtado A."/>
            <person name="Henry R.J."/>
            <person name="Mitter N."/>
        </authorList>
    </citation>
    <scope>NUCLEOTIDE SEQUENCE [LARGE SCALE GENOMIC DNA]</scope>
    <source>
        <strain evidence="2">cv. Hass</strain>
    </source>
</reference>
<comment type="caution">
    <text evidence="1">The sequence shown here is derived from an EMBL/GenBank/DDBJ whole genome shotgun (WGS) entry which is preliminary data.</text>
</comment>
<sequence length="156" mass="17949">MFGYAYVVYIIGQILWPDGIFITKHPKRQRPPPSRSQSQNSPGSQLASSKMEVERRSEKVDNLLTNEQEQEAIRRANFVRELMIDNAPAALVGLVGRKEYERSAKDIYFFLQSPVCLKQLAFDLLELLLLSAFPELDDVVKQCHDEMDHFGEFETN</sequence>
<dbReference type="Proteomes" id="UP001234297">
    <property type="component" value="Chromosome 2"/>
</dbReference>
<organism evidence="1 2">
    <name type="scientific">Persea americana</name>
    <name type="common">Avocado</name>
    <dbReference type="NCBI Taxonomy" id="3435"/>
    <lineage>
        <taxon>Eukaryota</taxon>
        <taxon>Viridiplantae</taxon>
        <taxon>Streptophyta</taxon>
        <taxon>Embryophyta</taxon>
        <taxon>Tracheophyta</taxon>
        <taxon>Spermatophyta</taxon>
        <taxon>Magnoliopsida</taxon>
        <taxon>Magnoliidae</taxon>
        <taxon>Laurales</taxon>
        <taxon>Lauraceae</taxon>
        <taxon>Persea</taxon>
    </lineage>
</organism>
<proteinExistence type="predicted"/>
<accession>A0ACC2MH67</accession>
<dbReference type="EMBL" id="CM056810">
    <property type="protein sequence ID" value="KAJ8644728.1"/>
    <property type="molecule type" value="Genomic_DNA"/>
</dbReference>
<evidence type="ECO:0000313" key="2">
    <source>
        <dbReference type="Proteomes" id="UP001234297"/>
    </source>
</evidence>
<name>A0ACC2MH67_PERAE</name>